<dbReference type="InterPro" id="IPR054722">
    <property type="entry name" value="PolX-like_BBD"/>
</dbReference>
<dbReference type="OMA" id="PFMANAN"/>
<feature type="non-terminal residue" evidence="2">
    <location>
        <position position="346"/>
    </location>
</feature>
<comment type="caution">
    <text evidence="2">The sequence shown here is derived from an EMBL/GenBank/DDBJ whole genome shotgun (WGS) entry which is preliminary data.</text>
</comment>
<feature type="domain" description="Retrovirus-related Pol polyprotein from transposon TNT 1-94-like beta-barrel" evidence="1">
    <location>
        <begin position="240"/>
        <end position="316"/>
    </location>
</feature>
<dbReference type="EMBL" id="MJEQ01037189">
    <property type="protein sequence ID" value="OIT00070.1"/>
    <property type="molecule type" value="Genomic_DNA"/>
</dbReference>
<dbReference type="Proteomes" id="UP000187609">
    <property type="component" value="Unassembled WGS sequence"/>
</dbReference>
<feature type="non-terminal residue" evidence="2">
    <location>
        <position position="1"/>
    </location>
</feature>
<keyword evidence="3" id="KW-1185">Reference proteome</keyword>
<dbReference type="Pfam" id="PF22936">
    <property type="entry name" value="Pol_BBD"/>
    <property type="match status" value="1"/>
</dbReference>
<reference evidence="2" key="1">
    <citation type="submission" date="2016-11" db="EMBL/GenBank/DDBJ databases">
        <title>The genome of Nicotiana attenuata.</title>
        <authorList>
            <person name="Xu S."/>
            <person name="Brockmoeller T."/>
            <person name="Gaquerel E."/>
            <person name="Navarro A."/>
            <person name="Kuhl H."/>
            <person name="Gase K."/>
            <person name="Ling Z."/>
            <person name="Zhou W."/>
            <person name="Kreitzer C."/>
            <person name="Stanke M."/>
            <person name="Tang H."/>
            <person name="Lyons E."/>
            <person name="Pandey P."/>
            <person name="Pandey S.P."/>
            <person name="Timmermann B."/>
            <person name="Baldwin I.T."/>
        </authorList>
    </citation>
    <scope>NUCLEOTIDE SEQUENCE [LARGE SCALE GENOMIC DNA]</scope>
    <source>
        <strain evidence="2">UT</strain>
    </source>
</reference>
<accession>A0A1J6I4W0</accession>
<dbReference type="AlphaFoldDB" id="A0A1J6I4W0"/>
<dbReference type="PANTHER" id="PTHR34222:SF77">
    <property type="entry name" value="CCHC-TYPE DOMAIN-CONTAINING PROTEIN"/>
    <property type="match status" value="1"/>
</dbReference>
<organism evidence="2 3">
    <name type="scientific">Nicotiana attenuata</name>
    <name type="common">Coyote tobacco</name>
    <dbReference type="NCBI Taxonomy" id="49451"/>
    <lineage>
        <taxon>Eukaryota</taxon>
        <taxon>Viridiplantae</taxon>
        <taxon>Streptophyta</taxon>
        <taxon>Embryophyta</taxon>
        <taxon>Tracheophyta</taxon>
        <taxon>Spermatophyta</taxon>
        <taxon>Magnoliopsida</taxon>
        <taxon>eudicotyledons</taxon>
        <taxon>Gunneridae</taxon>
        <taxon>Pentapetalae</taxon>
        <taxon>asterids</taxon>
        <taxon>lamiids</taxon>
        <taxon>Solanales</taxon>
        <taxon>Solanaceae</taxon>
        <taxon>Nicotianoideae</taxon>
        <taxon>Nicotianeae</taxon>
        <taxon>Nicotiana</taxon>
    </lineage>
</organism>
<dbReference type="PANTHER" id="PTHR34222">
    <property type="entry name" value="GAG_PRE-INTEGRS DOMAIN-CONTAINING PROTEIN"/>
    <property type="match status" value="1"/>
</dbReference>
<sequence>LALREKSKLGFVDGSCKSMYKGELAKQWEKCNAIKVWAYFQERFDRSNLTRIYNLWTAIATVRRGTDSVTSYYSKMKDLWDELDVIVPLASCDCEKSRPSVELMKNIRLLQFLMGLNESYGNIRSNVLAKRPVVTVNEAYAIVTQEESQRTMGVTDTLKDPLTMMSGKSHEFRPKRPGLVCDYCGYKGHLKENCYKIVGYPLDFNSKKKGQNSGGRTYVNNETTSIIALIANIAANDHVWIVDSGATHHVTHCKNVLSNFKRADNRTDGVQLPTGNKADITHTGDAIVLGYKTIEGVLHVPDFKFNLLSVSKVTKQLCCSVGFYPDFCIFQGLYNGKVMGISRENN</sequence>
<evidence type="ECO:0000313" key="3">
    <source>
        <dbReference type="Proteomes" id="UP000187609"/>
    </source>
</evidence>
<gene>
    <name evidence="2" type="ORF">A4A49_59849</name>
</gene>
<name>A0A1J6I4W0_NICAT</name>
<proteinExistence type="predicted"/>
<protein>
    <recommendedName>
        <fullName evidence="1">Retrovirus-related Pol polyprotein from transposon TNT 1-94-like beta-barrel domain-containing protein</fullName>
    </recommendedName>
</protein>
<dbReference type="STRING" id="49451.A0A1J6I4W0"/>
<evidence type="ECO:0000259" key="1">
    <source>
        <dbReference type="Pfam" id="PF22936"/>
    </source>
</evidence>
<evidence type="ECO:0000313" key="2">
    <source>
        <dbReference type="EMBL" id="OIT00070.1"/>
    </source>
</evidence>